<name>A0A0W0WY05_9GAMM</name>
<dbReference type="PATRIC" id="fig|29423.5.peg.2456"/>
<dbReference type="Pfam" id="PF05114">
    <property type="entry name" value="MbnB_TglH_ChrH"/>
    <property type="match status" value="1"/>
</dbReference>
<dbReference type="RefSeq" id="WP_025385664.1">
    <property type="nucleotide sequence ID" value="NZ_LCUA01000029.1"/>
</dbReference>
<reference evidence="2 3" key="1">
    <citation type="submission" date="2015-11" db="EMBL/GenBank/DDBJ databases">
        <title>Genomic analysis of 38 Legionella species identifies large and diverse effector repertoires.</title>
        <authorList>
            <person name="Burstein D."/>
            <person name="Amaro F."/>
            <person name="Zusman T."/>
            <person name="Lifshitz Z."/>
            <person name="Cohen O."/>
            <person name="Gilbert J.A."/>
            <person name="Pupko T."/>
            <person name="Shuman H.A."/>
            <person name="Segal G."/>
        </authorList>
    </citation>
    <scope>NUCLEOTIDE SEQUENCE [LARGE SCALE GENOMIC DNA]</scope>
    <source>
        <strain evidence="2 3">Oak Ridge-10</strain>
    </source>
</reference>
<dbReference type="Gene3D" id="3.20.20.150">
    <property type="entry name" value="Divalent-metal-dependent TIM barrel enzymes"/>
    <property type="match status" value="1"/>
</dbReference>
<evidence type="ECO:0000313" key="2">
    <source>
        <dbReference type="EMBL" id="KTD37203.1"/>
    </source>
</evidence>
<proteinExistence type="inferred from homology"/>
<evidence type="ECO:0000256" key="1">
    <source>
        <dbReference type="HAMAP-Rule" id="MF_00697"/>
    </source>
</evidence>
<dbReference type="NCBIfam" id="NF003818">
    <property type="entry name" value="PRK05409.1"/>
    <property type="match status" value="1"/>
</dbReference>
<organism evidence="2 3">
    <name type="scientific">Legionella oakridgensis</name>
    <dbReference type="NCBI Taxonomy" id="29423"/>
    <lineage>
        <taxon>Bacteria</taxon>
        <taxon>Pseudomonadati</taxon>
        <taxon>Pseudomonadota</taxon>
        <taxon>Gammaproteobacteria</taxon>
        <taxon>Legionellales</taxon>
        <taxon>Legionellaceae</taxon>
        <taxon>Legionella</taxon>
    </lineage>
</organism>
<accession>A0A0W0WY05</accession>
<dbReference type="InterPro" id="IPR007801">
    <property type="entry name" value="MbnB/TglH/ChrH"/>
</dbReference>
<gene>
    <name evidence="2" type="ORF">Loak_2339</name>
</gene>
<comment type="caution">
    <text evidence="2">The sequence shown here is derived from an EMBL/GenBank/DDBJ whole genome shotgun (WGS) entry which is preliminary data.</text>
</comment>
<sequence>MRSHSRAFKPVSGSVGIGLRSQHYSNFLDSLPNIGFLEVHCENYFGQGGKPLVCLEHIANHYPLSFHGVGLSLGSTDGLSAQHLRKLKALIDRFEPMFVSEHLCWGSVEGTYFNDLLPLPYTPESLWLVIKHVHQVQDYLKRPILIENISSYLEYDHSVIPEYEFMMEIIKATGCSILLDVNNLYVNSVNHGWDTKTYLHHLAPQAVQEIHLAGFTQKVFDDALLLIDTHDKPVTQDVWMLYEQSLQYLGPKPTLIEWDANLPDLSILLGEAEKAKRILDDVYAISA</sequence>
<dbReference type="AlphaFoldDB" id="A0A0W0WY05"/>
<evidence type="ECO:0000313" key="3">
    <source>
        <dbReference type="Proteomes" id="UP000054858"/>
    </source>
</evidence>
<dbReference type="PANTHER" id="PTHR42194:SF1">
    <property type="entry name" value="UPF0276 PROTEIN HI_1600"/>
    <property type="match status" value="1"/>
</dbReference>
<protein>
    <recommendedName>
        <fullName evidence="1">UPF0276 protein Loak_2339</fullName>
    </recommendedName>
</protein>
<comment type="similarity">
    <text evidence="1">Belongs to the UPF0276 family.</text>
</comment>
<dbReference type="Proteomes" id="UP000054858">
    <property type="component" value="Unassembled WGS sequence"/>
</dbReference>
<dbReference type="EMBL" id="LNYP01000031">
    <property type="protein sequence ID" value="KTD37203.1"/>
    <property type="molecule type" value="Genomic_DNA"/>
</dbReference>
<dbReference type="PANTHER" id="PTHR42194">
    <property type="entry name" value="UPF0276 PROTEIN HI_1600"/>
    <property type="match status" value="1"/>
</dbReference>
<dbReference type="HAMAP" id="MF_00697">
    <property type="entry name" value="UPF0276"/>
    <property type="match status" value="1"/>
</dbReference>